<dbReference type="Gene3D" id="2.130.10.10">
    <property type="entry name" value="YVTN repeat-like/Quinoprotein amine dehydrogenase"/>
    <property type="match status" value="1"/>
</dbReference>
<name>B4DX09_HUMAN</name>
<protein>
    <submittedName>
        <fullName evidence="2">cDNA FLJ57220, moderately similar to Bromodomain and WD repeat domain-containing protein 2</fullName>
    </submittedName>
</protein>
<accession>B4DX09</accession>
<dbReference type="PANTHER" id="PTHR14593:SF5">
    <property type="entry name" value="WD REPEAT-CONTAINING PROTEIN 11"/>
    <property type="match status" value="1"/>
</dbReference>
<dbReference type="Pfam" id="PF23753">
    <property type="entry name" value="TPR_WDR11"/>
    <property type="match status" value="1"/>
</dbReference>
<dbReference type="SUPFAM" id="SSF50978">
    <property type="entry name" value="WD40 repeat-like"/>
    <property type="match status" value="1"/>
</dbReference>
<dbReference type="PeptideAtlas" id="B4DX09"/>
<organism evidence="2">
    <name type="scientific">Homo sapiens</name>
    <name type="common">Human</name>
    <dbReference type="NCBI Taxonomy" id="9606"/>
    <lineage>
        <taxon>Eukaryota</taxon>
        <taxon>Metazoa</taxon>
        <taxon>Chordata</taxon>
        <taxon>Craniata</taxon>
        <taxon>Vertebrata</taxon>
        <taxon>Euteleostomi</taxon>
        <taxon>Mammalia</taxon>
        <taxon>Eutheria</taxon>
        <taxon>Euarchontoglires</taxon>
        <taxon>Primates</taxon>
        <taxon>Haplorrhini</taxon>
        <taxon>Catarrhini</taxon>
        <taxon>Hominidae</taxon>
        <taxon>Homo</taxon>
    </lineage>
</organism>
<dbReference type="InterPro" id="IPR039694">
    <property type="entry name" value="WDR11"/>
</dbReference>
<dbReference type="AlphaFoldDB" id="B4DX09"/>
<dbReference type="InterPro" id="IPR057854">
    <property type="entry name" value="TPR_WDR11"/>
</dbReference>
<dbReference type="EMBL" id="AK301761">
    <property type="protein sequence ID" value="BAG63221.1"/>
    <property type="molecule type" value="mRNA"/>
</dbReference>
<feature type="domain" description="WDR11 TPR" evidence="1">
    <location>
        <begin position="153"/>
        <end position="250"/>
    </location>
</feature>
<dbReference type="InterPro" id="IPR015943">
    <property type="entry name" value="WD40/YVTN_repeat-like_dom_sf"/>
</dbReference>
<reference evidence="2" key="1">
    <citation type="submission" date="2007-10" db="EMBL/GenBank/DDBJ databases">
        <title>NEDO human cDNA sequencing project focused on splicing variants.</title>
        <authorList>
            <person name="Wakamatsu A."/>
            <person name="Yamamoto J."/>
            <person name="Kimura K."/>
            <person name="Ishii S."/>
            <person name="Watanabe K."/>
            <person name="Sugiyama A."/>
            <person name="Murakawa K."/>
            <person name="Kaida T."/>
            <person name="Tsuchiya K."/>
            <person name="Fukuzumi Y."/>
            <person name="Kumagai A."/>
            <person name="Oishi Y."/>
            <person name="Yamamoto S."/>
            <person name="Ono Y."/>
            <person name="Komori Y."/>
            <person name="Yamazaki M."/>
            <person name="Kisu Y."/>
            <person name="Nishikawa T."/>
            <person name="Sugano S."/>
            <person name="Nomura N."/>
            <person name="Isogai T."/>
        </authorList>
    </citation>
    <scope>NUCLEOTIDE SEQUENCE</scope>
    <source>
        <tissue evidence="2">Testis</tissue>
    </source>
</reference>
<dbReference type="InterPro" id="IPR036322">
    <property type="entry name" value="WD40_repeat_dom_sf"/>
</dbReference>
<accession>E9PCD0</accession>
<sequence length="310" mass="34854">MLPYTVNFKVSARTLTGALNAHNKAAVDWGWQGLIAYGCHSLVVVIDSITAQTLQVLEKHKADVVKVKWARENYHHNIGSPYCLRLASADVNGKIIVWDVAAGVAQCEIQEHAYFQKFQLERVNLQEVKRSTYDHTRKCTDQLLLLGQTDRAVQLLCLIDKAADACRYLQTYGEWNRAAWLAKVRLNPEECADVLRRWVDHLCSPQVNQKSKALLVLLSLGCFFSVAETLHSMRYFDRAALFVEACLKYGAFEVTEDTEKLITAIYADYARSLKNLGFKQGAVLFASKAGAAGKDLLNELESPKEEPIEE</sequence>
<dbReference type="PANTHER" id="PTHR14593">
    <property type="entry name" value="WD REPEAT-CONTAINING PROTEIN 11"/>
    <property type="match status" value="1"/>
</dbReference>
<evidence type="ECO:0000259" key="1">
    <source>
        <dbReference type="Pfam" id="PF23753"/>
    </source>
</evidence>
<evidence type="ECO:0000313" key="2">
    <source>
        <dbReference type="EMBL" id="BAG63221.1"/>
    </source>
</evidence>
<proteinExistence type="evidence at transcript level"/>